<keyword evidence="2" id="KW-0732">Signal</keyword>
<evidence type="ECO:0000256" key="1">
    <source>
        <dbReference type="SAM" id="MobiDB-lite"/>
    </source>
</evidence>
<gene>
    <name evidence="3" type="ORF">MKW94_018353</name>
</gene>
<proteinExistence type="predicted"/>
<feature type="compositionally biased region" description="Pro residues" evidence="1">
    <location>
        <begin position="69"/>
        <end position="146"/>
    </location>
</feature>
<accession>A0AA41VX68</accession>
<comment type="caution">
    <text evidence="3">The sequence shown here is derived from an EMBL/GenBank/DDBJ whole genome shotgun (WGS) entry which is preliminary data.</text>
</comment>
<organism evidence="3 4">
    <name type="scientific">Papaver nudicaule</name>
    <name type="common">Iceland poppy</name>
    <dbReference type="NCBI Taxonomy" id="74823"/>
    <lineage>
        <taxon>Eukaryota</taxon>
        <taxon>Viridiplantae</taxon>
        <taxon>Streptophyta</taxon>
        <taxon>Embryophyta</taxon>
        <taxon>Tracheophyta</taxon>
        <taxon>Spermatophyta</taxon>
        <taxon>Magnoliopsida</taxon>
        <taxon>Ranunculales</taxon>
        <taxon>Papaveraceae</taxon>
        <taxon>Papaveroideae</taxon>
        <taxon>Papaver</taxon>
    </lineage>
</organism>
<name>A0AA41VX68_PAPNU</name>
<evidence type="ECO:0000313" key="4">
    <source>
        <dbReference type="Proteomes" id="UP001177140"/>
    </source>
</evidence>
<dbReference type="EMBL" id="JAJJMA010312343">
    <property type="protein sequence ID" value="MCL7049132.1"/>
    <property type="molecule type" value="Genomic_DNA"/>
</dbReference>
<feature type="region of interest" description="Disordered" evidence="1">
    <location>
        <begin position="69"/>
        <end position="150"/>
    </location>
</feature>
<sequence length="223" mass="23005">MAHRSFQICLFLFALLALSAHVANCTTDCIAADCVSQCAAINKVDRLAGRCISATGLCSCCCYTPPPQSPPPPSPSPPPPPPPPPPSPPPPSPPPPSPPPPSPPPPPPPPSPPPPPPSPPPPSPPPPSPPPPSPPPPPPSPPPPRPASDLCRADEASFSRIITDCTTDCLSADCDTKCSDIGETRRLARCNPKTNLCTCCCTKPVLSSYQEVPIGSQSFTAED</sequence>
<feature type="chain" id="PRO_5041205601" evidence="2">
    <location>
        <begin position="26"/>
        <end position="223"/>
    </location>
</feature>
<feature type="signal peptide" evidence="2">
    <location>
        <begin position="1"/>
        <end position="25"/>
    </location>
</feature>
<protein>
    <submittedName>
        <fullName evidence="3">Uncharacterized protein</fullName>
    </submittedName>
</protein>
<dbReference type="AlphaFoldDB" id="A0AA41VX68"/>
<dbReference type="Proteomes" id="UP001177140">
    <property type="component" value="Unassembled WGS sequence"/>
</dbReference>
<keyword evidence="4" id="KW-1185">Reference proteome</keyword>
<reference evidence="3" key="1">
    <citation type="submission" date="2022-03" db="EMBL/GenBank/DDBJ databases">
        <title>A functionally conserved STORR gene fusion in Papaver species that diverged 16.8 million years ago.</title>
        <authorList>
            <person name="Catania T."/>
        </authorList>
    </citation>
    <scope>NUCLEOTIDE SEQUENCE</scope>
    <source>
        <strain evidence="3">S-191538</strain>
    </source>
</reference>
<evidence type="ECO:0000256" key="2">
    <source>
        <dbReference type="SAM" id="SignalP"/>
    </source>
</evidence>
<dbReference type="PRINTS" id="PR01217">
    <property type="entry name" value="PRICHEXTENSN"/>
</dbReference>
<evidence type="ECO:0000313" key="3">
    <source>
        <dbReference type="EMBL" id="MCL7049132.1"/>
    </source>
</evidence>